<evidence type="ECO:0000313" key="2">
    <source>
        <dbReference type="EMBL" id="MEK0083489.1"/>
    </source>
</evidence>
<dbReference type="InterPro" id="IPR041726">
    <property type="entry name" value="ACAD10_11_N"/>
</dbReference>
<dbReference type="EMBL" id="JBBLZC010000008">
    <property type="protein sequence ID" value="MEK0083489.1"/>
    <property type="molecule type" value="Genomic_DNA"/>
</dbReference>
<dbReference type="PANTHER" id="PTHR21310:SF57">
    <property type="entry name" value="BLR2944 PROTEIN"/>
    <property type="match status" value="1"/>
</dbReference>
<gene>
    <name evidence="2" type="ORF">U1T56_10025</name>
</gene>
<dbReference type="InterPro" id="IPR051678">
    <property type="entry name" value="AGP_Transferase"/>
</dbReference>
<dbReference type="RefSeq" id="WP_418159337.1">
    <property type="nucleotide sequence ID" value="NZ_JBBLZC010000008.1"/>
</dbReference>
<organism evidence="2 3">
    <name type="scientific">Benzoatithermus flavus</name>
    <dbReference type="NCBI Taxonomy" id="3108223"/>
    <lineage>
        <taxon>Bacteria</taxon>
        <taxon>Pseudomonadati</taxon>
        <taxon>Pseudomonadota</taxon>
        <taxon>Alphaproteobacteria</taxon>
        <taxon>Geminicoccales</taxon>
        <taxon>Geminicoccaceae</taxon>
        <taxon>Benzoatithermus</taxon>
    </lineage>
</organism>
<evidence type="ECO:0000313" key="3">
    <source>
        <dbReference type="Proteomes" id="UP001375743"/>
    </source>
</evidence>
<dbReference type="InterPro" id="IPR011009">
    <property type="entry name" value="Kinase-like_dom_sf"/>
</dbReference>
<evidence type="ECO:0000259" key="1">
    <source>
        <dbReference type="Pfam" id="PF01636"/>
    </source>
</evidence>
<dbReference type="Gene3D" id="3.30.200.20">
    <property type="entry name" value="Phosphorylase Kinase, domain 1"/>
    <property type="match status" value="1"/>
</dbReference>
<protein>
    <submittedName>
        <fullName evidence="2">Phosphotransferase family protein</fullName>
    </submittedName>
</protein>
<dbReference type="SUPFAM" id="SSF56112">
    <property type="entry name" value="Protein kinase-like (PK-like)"/>
    <property type="match status" value="1"/>
</dbReference>
<dbReference type="Gene3D" id="3.90.1200.10">
    <property type="match status" value="1"/>
</dbReference>
<sequence length="344" mass="38470">MALKDELIPPLTRWLEGALGARAVRIERMEKLGGGAIQENWGLDVRVTGGRLDGRHALVLRTDAPSRVAVSWDRAQEFRILEVAFRAGVAVPEPVALCEDEAVIGKVFYLMRRAEGEARGHKLVRDPAVRAKGEALAARLGAELAKLHRVRPPVPELAFIPVPDRAPALWRVEEYRRHLDALGAKEPVLEWALTWLERHAPQGRDLCLVHADFRTGNYLVSNGELTAVLDWEFAGFSDPLEDLGWMLAKYWRFGSYELEAGGIGSREALFAGYEAEAGHEIDRAAVPYWEVMATVRWAVIALMQAARHFEGQEDSLELALTAHVLPVLELDLLTRVREIEETSR</sequence>
<name>A0ABU8XSY4_9PROT</name>
<feature type="domain" description="Aminoglycoside phosphotransferase" evidence="1">
    <location>
        <begin position="53"/>
        <end position="263"/>
    </location>
</feature>
<dbReference type="PANTHER" id="PTHR21310">
    <property type="entry name" value="AMINOGLYCOSIDE PHOSPHOTRANSFERASE-RELATED-RELATED"/>
    <property type="match status" value="1"/>
</dbReference>
<dbReference type="CDD" id="cd05154">
    <property type="entry name" value="ACAD10_11_N-like"/>
    <property type="match status" value="1"/>
</dbReference>
<proteinExistence type="predicted"/>
<dbReference type="Pfam" id="PF01636">
    <property type="entry name" value="APH"/>
    <property type="match status" value="1"/>
</dbReference>
<accession>A0ABU8XSY4</accession>
<dbReference type="Proteomes" id="UP001375743">
    <property type="component" value="Unassembled WGS sequence"/>
</dbReference>
<reference evidence="2 3" key="1">
    <citation type="submission" date="2024-01" db="EMBL/GenBank/DDBJ databases">
        <title>Multi-omics insights into the function and evolution of sodium benzoate biodegradation pathways in Benzoatithermus flavus gen. nov., sp. nov. from hot spring.</title>
        <authorList>
            <person name="Hu C.-J."/>
            <person name="Li W.-J."/>
        </authorList>
    </citation>
    <scope>NUCLEOTIDE SEQUENCE [LARGE SCALE GENOMIC DNA]</scope>
    <source>
        <strain evidence="2 3">SYSU G07066</strain>
    </source>
</reference>
<comment type="caution">
    <text evidence="2">The sequence shown here is derived from an EMBL/GenBank/DDBJ whole genome shotgun (WGS) entry which is preliminary data.</text>
</comment>
<keyword evidence="3" id="KW-1185">Reference proteome</keyword>
<dbReference type="InterPro" id="IPR002575">
    <property type="entry name" value="Aminoglycoside_PTrfase"/>
</dbReference>